<dbReference type="AlphaFoldDB" id="S7UKR6"/>
<keyword evidence="6" id="KW-1185">Reference proteome</keyword>
<dbReference type="GO" id="GO:0016301">
    <property type="term" value="F:kinase activity"/>
    <property type="evidence" value="ECO:0007669"/>
    <property type="project" value="UniProtKB-KW"/>
</dbReference>
<dbReference type="PROSITE" id="PS50113">
    <property type="entry name" value="PAC"/>
    <property type="match status" value="1"/>
</dbReference>
<dbReference type="STRING" id="1121439.dsat_0344"/>
<dbReference type="RefSeq" id="WP_020887038.1">
    <property type="nucleotide sequence ID" value="NZ_ATHI01000026.1"/>
</dbReference>
<evidence type="ECO:0000259" key="4">
    <source>
        <dbReference type="PROSITE" id="PS50113"/>
    </source>
</evidence>
<keyword evidence="5" id="KW-0418">Kinase</keyword>
<dbReference type="PANTHER" id="PTHR43065">
    <property type="entry name" value="SENSOR HISTIDINE KINASE"/>
    <property type="match status" value="1"/>
</dbReference>
<keyword evidence="1" id="KW-0812">Transmembrane</keyword>
<dbReference type="OrthoDB" id="5342108at2"/>
<evidence type="ECO:0000313" key="5">
    <source>
        <dbReference type="EMBL" id="EPR32903.1"/>
    </source>
</evidence>
<feature type="transmembrane region" description="Helical" evidence="1">
    <location>
        <begin position="148"/>
        <end position="172"/>
    </location>
</feature>
<dbReference type="CDD" id="cd00130">
    <property type="entry name" value="PAS"/>
    <property type="match status" value="1"/>
</dbReference>
<evidence type="ECO:0000256" key="1">
    <source>
        <dbReference type="SAM" id="Phobius"/>
    </source>
</evidence>
<dbReference type="InterPro" id="IPR036890">
    <property type="entry name" value="HATPase_C_sf"/>
</dbReference>
<dbReference type="NCBIfam" id="TIGR00229">
    <property type="entry name" value="sensory_box"/>
    <property type="match status" value="1"/>
</dbReference>
<dbReference type="SMART" id="SM00387">
    <property type="entry name" value="HATPase_c"/>
    <property type="match status" value="1"/>
</dbReference>
<dbReference type="PATRIC" id="fig|1121439.3.peg.1693"/>
<evidence type="ECO:0000259" key="2">
    <source>
        <dbReference type="PROSITE" id="PS50109"/>
    </source>
</evidence>
<dbReference type="SUPFAM" id="SSF55874">
    <property type="entry name" value="ATPase domain of HSP90 chaperone/DNA topoisomerase II/histidine kinase"/>
    <property type="match status" value="1"/>
</dbReference>
<dbReference type="InterPro" id="IPR005467">
    <property type="entry name" value="His_kinase_dom"/>
</dbReference>
<dbReference type="InterPro" id="IPR011495">
    <property type="entry name" value="Sig_transdc_His_kin_sub2_dim/P"/>
</dbReference>
<dbReference type="InterPro" id="IPR003594">
    <property type="entry name" value="HATPase_dom"/>
</dbReference>
<dbReference type="PANTHER" id="PTHR43065:SF23">
    <property type="entry name" value="SENSOR HISTIDINE KINASE PDTAS"/>
    <property type="match status" value="1"/>
</dbReference>
<keyword evidence="1" id="KW-0472">Membrane</keyword>
<dbReference type="SMART" id="SM00091">
    <property type="entry name" value="PAS"/>
    <property type="match status" value="1"/>
</dbReference>
<dbReference type="InterPro" id="IPR035965">
    <property type="entry name" value="PAS-like_dom_sf"/>
</dbReference>
<dbReference type="SUPFAM" id="SSF55785">
    <property type="entry name" value="PYP-like sensor domain (PAS domain)"/>
    <property type="match status" value="1"/>
</dbReference>
<proteinExistence type="predicted"/>
<organism evidence="5 6">
    <name type="scientific">Alkalidesulfovibrio alkalitolerans DSM 16529</name>
    <dbReference type="NCBI Taxonomy" id="1121439"/>
    <lineage>
        <taxon>Bacteria</taxon>
        <taxon>Pseudomonadati</taxon>
        <taxon>Thermodesulfobacteriota</taxon>
        <taxon>Desulfovibrionia</taxon>
        <taxon>Desulfovibrionales</taxon>
        <taxon>Desulfovibrionaceae</taxon>
        <taxon>Alkalidesulfovibrio</taxon>
    </lineage>
</organism>
<dbReference type="PROSITE" id="PS50109">
    <property type="entry name" value="HIS_KIN"/>
    <property type="match status" value="1"/>
</dbReference>
<evidence type="ECO:0000313" key="6">
    <source>
        <dbReference type="Proteomes" id="UP000014975"/>
    </source>
</evidence>
<dbReference type="InterPro" id="IPR000700">
    <property type="entry name" value="PAS-assoc_C"/>
</dbReference>
<feature type="domain" description="PAS" evidence="3">
    <location>
        <begin position="227"/>
        <end position="263"/>
    </location>
</feature>
<keyword evidence="5" id="KW-0808">Transferase</keyword>
<dbReference type="Pfam" id="PF07568">
    <property type="entry name" value="HisKA_2"/>
    <property type="match status" value="1"/>
</dbReference>
<comment type="caution">
    <text evidence="5">The sequence shown here is derived from an EMBL/GenBank/DDBJ whole genome shotgun (WGS) entry which is preliminary data.</text>
</comment>
<evidence type="ECO:0000259" key="3">
    <source>
        <dbReference type="PROSITE" id="PS50112"/>
    </source>
</evidence>
<dbReference type="EMBL" id="ATHI01000026">
    <property type="protein sequence ID" value="EPR32903.1"/>
    <property type="molecule type" value="Genomic_DNA"/>
</dbReference>
<dbReference type="Pfam" id="PF02518">
    <property type="entry name" value="HATPase_c"/>
    <property type="match status" value="1"/>
</dbReference>
<dbReference type="PROSITE" id="PS50112">
    <property type="entry name" value="PAS"/>
    <property type="match status" value="1"/>
</dbReference>
<dbReference type="Pfam" id="PF13188">
    <property type="entry name" value="PAS_8"/>
    <property type="match status" value="1"/>
</dbReference>
<reference evidence="5 6" key="1">
    <citation type="journal article" date="2013" name="Genome Announc.">
        <title>Draft genome sequences for three mercury-methylating, sulfate-reducing bacteria.</title>
        <authorList>
            <person name="Brown S.D."/>
            <person name="Hurt R.A.Jr."/>
            <person name="Gilmour C.C."/>
            <person name="Elias D.A."/>
        </authorList>
    </citation>
    <scope>NUCLEOTIDE SEQUENCE [LARGE SCALE GENOMIC DNA]</scope>
    <source>
        <strain evidence="5 6">DSM 16529</strain>
    </source>
</reference>
<dbReference type="Proteomes" id="UP000014975">
    <property type="component" value="Unassembled WGS sequence"/>
</dbReference>
<sequence length="564" mass="62035">MNDRPLHLLKRSLARDLSIGIIVIAAVTAVAAIFLLYQGAERRADRDLAEMGDSYLRFLQETLRIPLWEMNDVAVMEIGLTFNQNVLVERLEIFDAWGRPLFATKGEPSADTVTRAGDVTYDGQVIGSVRLHLSLASHQEEMRGLVRLFALAGIAVLLAIGLATGMLLRVFLNRSFDAVNGLVQAYAAGNYDEPAPRIPYAEFGPVVEMLTRMGETIRRQMSELRAAEAKYRSIFENAAHGIIRTTADGRILNANLAAARIMGCDSVQDLLSRDGLLISGFYLDENLRKNLLETLRAAGSASVMAPFRNIQGEELWIEVHLHGIMDDAGNLVEIEGIFADVTERRAAERGLQASLAEKEVLLKEVHHRVKNNLQVVSSLLYLQSASIEDERMSEIFKESQGRVAAMAQVHEELYNAHDLSSVDLSVYAANLMGKVLMSFCGNSVEFVRETLPVRVSLDDAVPCALILHELVTNACKHAFAGRTGGRLRLRLCEEGGMVVMRLDDDGPGFPEGFDPELSESLGMLLVQRLSGQLQGGFVFGKSDLGGAFARIEFPLHADRHAPPP</sequence>
<dbReference type="eggNOG" id="COG3920">
    <property type="taxonomic scope" value="Bacteria"/>
</dbReference>
<dbReference type="Gene3D" id="3.30.565.10">
    <property type="entry name" value="Histidine kinase-like ATPase, C-terminal domain"/>
    <property type="match status" value="1"/>
</dbReference>
<keyword evidence="1" id="KW-1133">Transmembrane helix</keyword>
<accession>S7UKR6</accession>
<feature type="transmembrane region" description="Helical" evidence="1">
    <location>
        <begin position="17"/>
        <end position="37"/>
    </location>
</feature>
<dbReference type="Gene3D" id="3.30.450.20">
    <property type="entry name" value="PAS domain"/>
    <property type="match status" value="1"/>
</dbReference>
<protein>
    <submittedName>
        <fullName evidence="5">Signal transduction histidine kinase</fullName>
    </submittedName>
</protein>
<name>S7UKR6_9BACT</name>
<dbReference type="InterPro" id="IPR000014">
    <property type="entry name" value="PAS"/>
</dbReference>
<gene>
    <name evidence="5" type="ORF">dsat_0344</name>
</gene>
<feature type="domain" description="PAC" evidence="4">
    <location>
        <begin position="301"/>
        <end position="353"/>
    </location>
</feature>
<feature type="domain" description="Histidine kinase" evidence="2">
    <location>
        <begin position="364"/>
        <end position="557"/>
    </location>
</feature>